<proteinExistence type="predicted"/>
<dbReference type="HOGENOM" id="CLU_013985_19_4_6"/>
<dbReference type="OrthoDB" id="9799092at2"/>
<dbReference type="RefSeq" id="WP_062537040.1">
    <property type="nucleotide sequence ID" value="NZ_DF970207.1"/>
</dbReference>
<dbReference type="InterPro" id="IPR000182">
    <property type="entry name" value="GNAT_dom"/>
</dbReference>
<dbReference type="EMBL" id="DF970207">
    <property type="protein sequence ID" value="GAP66444.1"/>
    <property type="molecule type" value="Genomic_DNA"/>
</dbReference>
<dbReference type="SUPFAM" id="SSF55729">
    <property type="entry name" value="Acyl-CoA N-acyltransferases (Nat)"/>
    <property type="match status" value="1"/>
</dbReference>
<keyword evidence="3" id="KW-0808">Transferase</keyword>
<evidence type="ECO:0000313" key="3">
    <source>
        <dbReference type="EMBL" id="GAP66444.1"/>
    </source>
</evidence>
<dbReference type="Gene3D" id="3.40.630.30">
    <property type="match status" value="1"/>
</dbReference>
<evidence type="ECO:0000313" key="4">
    <source>
        <dbReference type="Proteomes" id="UP000253740"/>
    </source>
</evidence>
<dbReference type="AlphaFoldDB" id="A0A0K8QNH9"/>
<dbReference type="CDD" id="cd04301">
    <property type="entry name" value="NAT_SF"/>
    <property type="match status" value="1"/>
</dbReference>
<reference evidence="2" key="1">
    <citation type="submission" date="2015-03" db="EMBL/GenBank/DDBJ databases">
        <title>Draft genome sequence of Mizugakiibacter sediminis skMP5.</title>
        <authorList>
            <person name="Watanabe T."/>
            <person name="Kojima H."/>
            <person name="Fukui M."/>
        </authorList>
    </citation>
    <scope>NUCLEOTIDE SEQUENCE</scope>
    <source>
        <strain evidence="2">SkMP5</strain>
    </source>
</reference>
<reference evidence="3" key="2">
    <citation type="submission" date="2015-08" db="EMBL/GenBank/DDBJ databases">
        <title>Complete DNA Sequence of Pseudomonas syringae pv. actinidiae, the Causal Agent of Kiwifruit Canker Disease.</title>
        <authorList>
            <person name="Rikkerink E.H.A."/>
            <person name="Fineran P.C."/>
        </authorList>
    </citation>
    <scope>NUCLEOTIDE SEQUENCE</scope>
    <source>
        <strain evidence="3">SkMP5</strain>
    </source>
</reference>
<feature type="domain" description="N-acetyltransferase" evidence="1">
    <location>
        <begin position="1"/>
        <end position="147"/>
    </location>
</feature>
<evidence type="ECO:0000313" key="2">
    <source>
        <dbReference type="EMBL" id="GAN44594.1"/>
    </source>
</evidence>
<dbReference type="STRING" id="1475481.GCA_000953855_01785"/>
<organism evidence="3">
    <name type="scientific">Mizugakiibacter sediminis</name>
    <dbReference type="NCBI Taxonomy" id="1475481"/>
    <lineage>
        <taxon>Bacteria</taxon>
        <taxon>Pseudomonadati</taxon>
        <taxon>Pseudomonadota</taxon>
        <taxon>Gammaproteobacteria</taxon>
        <taxon>Lysobacterales</taxon>
        <taxon>Rhodanobacteraceae</taxon>
        <taxon>Mizugakiibacter</taxon>
    </lineage>
</organism>
<dbReference type="GO" id="GO:0016747">
    <property type="term" value="F:acyltransferase activity, transferring groups other than amino-acyl groups"/>
    <property type="evidence" value="ECO:0007669"/>
    <property type="project" value="InterPro"/>
</dbReference>
<dbReference type="Proteomes" id="UP000253740">
    <property type="component" value="Unassembled WGS sequence"/>
</dbReference>
<name>A0A0K8QNH9_9GAMM</name>
<dbReference type="EMBL" id="DF952378">
    <property type="protein sequence ID" value="GAN44594.1"/>
    <property type="molecule type" value="Genomic_DNA"/>
</dbReference>
<dbReference type="InterPro" id="IPR016181">
    <property type="entry name" value="Acyl_CoA_acyltransferase"/>
</dbReference>
<dbReference type="PROSITE" id="PS51186">
    <property type="entry name" value="GNAT"/>
    <property type="match status" value="1"/>
</dbReference>
<gene>
    <name evidence="2" type="ORF">MBSD_1129</name>
    <name evidence="3" type="ORF">MBSD_n1752</name>
</gene>
<protein>
    <submittedName>
        <fullName evidence="2 3">Acetyltransferase</fullName>
    </submittedName>
</protein>
<accession>A0A0K8QNH9</accession>
<sequence length="147" mass="15826">MTIRPLDTADAAAYQRLRLLALRESPTAFSASYEEEVGRPLDDVAARIAPAKDGSICMLGVFVRDELAGFVAIVRPQRAKLRHAVELAGMYVAPAHRRRGLGRALLDAAIAMRLLARHVCLQGASGFAAPDPAHGAHRSGEALQPFF</sequence>
<dbReference type="Pfam" id="PF00583">
    <property type="entry name" value="Acetyltransf_1"/>
    <property type="match status" value="1"/>
</dbReference>
<evidence type="ECO:0000259" key="1">
    <source>
        <dbReference type="PROSITE" id="PS51186"/>
    </source>
</evidence>
<keyword evidence="4" id="KW-1185">Reference proteome</keyword>